<organism evidence="1 2">
    <name type="scientific">Pseudobutyrivibrio ruminis</name>
    <dbReference type="NCBI Taxonomy" id="46206"/>
    <lineage>
        <taxon>Bacteria</taxon>
        <taxon>Bacillati</taxon>
        <taxon>Bacillota</taxon>
        <taxon>Clostridia</taxon>
        <taxon>Lachnospirales</taxon>
        <taxon>Lachnospiraceae</taxon>
        <taxon>Pseudobutyrivibrio</taxon>
    </lineage>
</organism>
<comment type="caution">
    <text evidence="1">The sequence shown here is derived from an EMBL/GenBank/DDBJ whole genome shotgun (WGS) entry which is preliminary data.</text>
</comment>
<evidence type="ECO:0000313" key="2">
    <source>
        <dbReference type="Proteomes" id="UP000766246"/>
    </source>
</evidence>
<dbReference type="Proteomes" id="UP000766246">
    <property type="component" value="Unassembled WGS sequence"/>
</dbReference>
<accession>A0A927YQW8</accession>
<dbReference type="AlphaFoldDB" id="A0A927YQW8"/>
<protein>
    <submittedName>
        <fullName evidence="1">Uncharacterized protein</fullName>
    </submittedName>
</protein>
<proteinExistence type="predicted"/>
<sequence length="283" mass="33077">MFGYINADMRQLSEQDKNKYRQFYCGLCQTLGTKAGFKGQMLLNYDLCFLAILLQSLYEPEISQGKHRCIIHPVKLKNFYTSEAIDYAADMDIILSYHSLMDNYKDEHSQISKLAADSIKKDYDRIKDKYPRQTAAVEDYIYKLSMAEAQRETNIDKISSYTGEMLGTLMNWKDDSWGKTLHCMGFHMGKFIYILDAYDDLKNDEKHGRYNPLSFMKNESPKEYETFVRINLTSLMAECAKGFERLPIVDNADILRNIIYSGVWTKYEYLQIKEKKSTPKEKP</sequence>
<evidence type="ECO:0000313" key="1">
    <source>
        <dbReference type="EMBL" id="MBE5919861.1"/>
    </source>
</evidence>
<dbReference type="EMBL" id="SVER01000019">
    <property type="protein sequence ID" value="MBE5919861.1"/>
    <property type="molecule type" value="Genomic_DNA"/>
</dbReference>
<dbReference type="Pfam" id="PF18937">
    <property type="entry name" value="DUF5685"/>
    <property type="match status" value="1"/>
</dbReference>
<gene>
    <name evidence="1" type="ORF">E7272_08450</name>
</gene>
<name>A0A927YQW8_9FIRM</name>
<reference evidence="1" key="1">
    <citation type="submission" date="2019-04" db="EMBL/GenBank/DDBJ databases">
        <title>Evolution of Biomass-Degrading Anaerobic Consortia Revealed by Metagenomics.</title>
        <authorList>
            <person name="Peng X."/>
        </authorList>
    </citation>
    <scope>NUCLEOTIDE SEQUENCE</scope>
    <source>
        <strain evidence="1">SIG311</strain>
    </source>
</reference>
<dbReference type="InterPro" id="IPR043740">
    <property type="entry name" value="DUF5685"/>
</dbReference>